<feature type="domain" description="UBA" evidence="2">
    <location>
        <begin position="283"/>
        <end position="323"/>
    </location>
</feature>
<dbReference type="Proteomes" id="UP000316726">
    <property type="component" value="Chromosome 6"/>
</dbReference>
<name>A0A5B8MR93_9CHLO</name>
<dbReference type="PROSITE" id="PS50030">
    <property type="entry name" value="UBA"/>
    <property type="match status" value="1"/>
</dbReference>
<dbReference type="InterPro" id="IPR015940">
    <property type="entry name" value="UBA"/>
</dbReference>
<dbReference type="SUPFAM" id="SSF46934">
    <property type="entry name" value="UBA-like"/>
    <property type="match status" value="1"/>
</dbReference>
<feature type="compositionally biased region" description="Basic residues" evidence="1">
    <location>
        <begin position="264"/>
        <end position="276"/>
    </location>
</feature>
<keyword evidence="4" id="KW-1185">Reference proteome</keyword>
<dbReference type="OrthoDB" id="608866at2759"/>
<dbReference type="SMART" id="SM00165">
    <property type="entry name" value="UBA"/>
    <property type="match status" value="1"/>
</dbReference>
<evidence type="ECO:0000313" key="4">
    <source>
        <dbReference type="Proteomes" id="UP000316726"/>
    </source>
</evidence>
<dbReference type="AlphaFoldDB" id="A0A5B8MR93"/>
<dbReference type="Gene3D" id="1.10.8.10">
    <property type="entry name" value="DNA helicase RuvA subunit, C-terminal domain"/>
    <property type="match status" value="1"/>
</dbReference>
<dbReference type="Pfam" id="PF22562">
    <property type="entry name" value="UBA_7"/>
    <property type="match status" value="1"/>
</dbReference>
<feature type="region of interest" description="Disordered" evidence="1">
    <location>
        <begin position="195"/>
        <end position="284"/>
    </location>
</feature>
<dbReference type="InterPro" id="IPR009060">
    <property type="entry name" value="UBA-like_sf"/>
</dbReference>
<evidence type="ECO:0000259" key="2">
    <source>
        <dbReference type="PROSITE" id="PS50030"/>
    </source>
</evidence>
<dbReference type="PANTHER" id="PTHR41733">
    <property type="entry name" value="UBIQUITIN-ASSOCIATED/TRANSLATION ELONGATION FACTOR EF1B, N-TERMINAL, EUKARYOTE"/>
    <property type="match status" value="1"/>
</dbReference>
<gene>
    <name evidence="3" type="ORF">A3770_06p42800</name>
</gene>
<dbReference type="STRING" id="1764295.A0A5B8MR93"/>
<organism evidence="3 4">
    <name type="scientific">Chloropicon primus</name>
    <dbReference type="NCBI Taxonomy" id="1764295"/>
    <lineage>
        <taxon>Eukaryota</taxon>
        <taxon>Viridiplantae</taxon>
        <taxon>Chlorophyta</taxon>
        <taxon>Chloropicophyceae</taxon>
        <taxon>Chloropicales</taxon>
        <taxon>Chloropicaceae</taxon>
        <taxon>Chloropicon</taxon>
    </lineage>
</organism>
<evidence type="ECO:0000256" key="1">
    <source>
        <dbReference type="SAM" id="MobiDB-lite"/>
    </source>
</evidence>
<sequence>MSKRGPKIGDAVSLWNFAPSPGFTKEEVVILKYCLMYYGVGRWVQILESGYLSGKLIQQLNGQTQRLIGQQSLAAYTGLCVDLDKIREDNDKKDGERKGGLLINSGPNPTKTLRAKWQAEAKAKYGLSEEVRQSYKDALDQFKLEKDKSLIEEHLSLEDPIETKSLDKKALVGVLKKLRVNLKALHGVWEKNKGKEVTGEAGDGVSSGLKGEGVGGKSDGAAAPTRIKGEGKENTTPVSRGGKGKGKGRKSIEVGVSRGENKMSKKAGGKTKRHDKSVHPGESADPEVLQQILAMGFTKKYAMDALKETNFVLEDAVNWLMLNCA</sequence>
<reference evidence="3 4" key="1">
    <citation type="submission" date="2018-07" db="EMBL/GenBank/DDBJ databases">
        <title>The complete nuclear genome of the prasinophyte Chloropicon primus (CCMP1205).</title>
        <authorList>
            <person name="Pombert J.-F."/>
            <person name="Otis C."/>
            <person name="Turmel M."/>
            <person name="Lemieux C."/>
        </authorList>
    </citation>
    <scope>NUCLEOTIDE SEQUENCE [LARGE SCALE GENOMIC DNA]</scope>
    <source>
        <strain evidence="3 4">CCMP1205</strain>
    </source>
</reference>
<accession>A0A5B8MR93</accession>
<proteinExistence type="predicted"/>
<dbReference type="EMBL" id="CP031039">
    <property type="protein sequence ID" value="QDZ21762.1"/>
    <property type="molecule type" value="Genomic_DNA"/>
</dbReference>
<evidence type="ECO:0000313" key="3">
    <source>
        <dbReference type="EMBL" id="QDZ21762.1"/>
    </source>
</evidence>
<protein>
    <recommendedName>
        <fullName evidence="2">UBA domain-containing protein</fullName>
    </recommendedName>
</protein>
<dbReference type="PANTHER" id="PTHR41733:SF1">
    <property type="entry name" value="CHROMOSOME UNDETERMINED SCAFFOLD_30, WHOLE GENOME SHOTGUN SEQUENCE"/>
    <property type="match status" value="1"/>
</dbReference>